<dbReference type="GO" id="GO:0045087">
    <property type="term" value="P:innate immune response"/>
    <property type="evidence" value="ECO:0007669"/>
    <property type="project" value="TreeGrafter"/>
</dbReference>
<proteinExistence type="predicted"/>
<organism evidence="8 9">
    <name type="scientific">Mesembrinibis cayennensis</name>
    <dbReference type="NCBI Taxonomy" id="1118748"/>
    <lineage>
        <taxon>Eukaryota</taxon>
        <taxon>Metazoa</taxon>
        <taxon>Chordata</taxon>
        <taxon>Craniata</taxon>
        <taxon>Vertebrata</taxon>
        <taxon>Euteleostomi</taxon>
        <taxon>Archelosauria</taxon>
        <taxon>Archosauria</taxon>
        <taxon>Dinosauria</taxon>
        <taxon>Saurischia</taxon>
        <taxon>Theropoda</taxon>
        <taxon>Coelurosauria</taxon>
        <taxon>Aves</taxon>
        <taxon>Neognathae</taxon>
        <taxon>Neoaves</taxon>
        <taxon>Aequornithes</taxon>
        <taxon>Pelecaniformes</taxon>
        <taxon>Threskiornithidae</taxon>
        <taxon>Mesembrinibis</taxon>
    </lineage>
</organism>
<dbReference type="Gene3D" id="3.30.160.60">
    <property type="entry name" value="Classic Zinc Finger"/>
    <property type="match status" value="1"/>
</dbReference>
<keyword evidence="5" id="KW-0175">Coiled coil</keyword>
<dbReference type="InterPro" id="IPR000315">
    <property type="entry name" value="Znf_B-box"/>
</dbReference>
<feature type="non-terminal residue" evidence="8">
    <location>
        <position position="1"/>
    </location>
</feature>
<evidence type="ECO:0000256" key="3">
    <source>
        <dbReference type="ARBA" id="ARBA00022833"/>
    </source>
</evidence>
<dbReference type="SUPFAM" id="SSF57850">
    <property type="entry name" value="RING/U-box"/>
    <property type="match status" value="1"/>
</dbReference>
<evidence type="ECO:0000313" key="8">
    <source>
        <dbReference type="EMBL" id="NXL05448.1"/>
    </source>
</evidence>
<evidence type="ECO:0000256" key="5">
    <source>
        <dbReference type="SAM" id="Coils"/>
    </source>
</evidence>
<dbReference type="Proteomes" id="UP000574277">
    <property type="component" value="Unassembled WGS sequence"/>
</dbReference>
<dbReference type="PROSITE" id="PS00518">
    <property type="entry name" value="ZF_RING_1"/>
    <property type="match status" value="1"/>
</dbReference>
<evidence type="ECO:0000313" key="9">
    <source>
        <dbReference type="Proteomes" id="UP000574277"/>
    </source>
</evidence>
<evidence type="ECO:0000259" key="7">
    <source>
        <dbReference type="PROSITE" id="PS50119"/>
    </source>
</evidence>
<dbReference type="InterPro" id="IPR047153">
    <property type="entry name" value="TRIM45/56/19-like"/>
</dbReference>
<evidence type="ECO:0000256" key="4">
    <source>
        <dbReference type="PROSITE-ProRule" id="PRU00024"/>
    </source>
</evidence>
<dbReference type="SMART" id="SM00184">
    <property type="entry name" value="RING"/>
    <property type="match status" value="1"/>
</dbReference>
<dbReference type="CDD" id="cd19804">
    <property type="entry name" value="Bbox1_TRIM19_C-V"/>
    <property type="match status" value="1"/>
</dbReference>
<keyword evidence="3" id="KW-0862">Zinc</keyword>
<evidence type="ECO:0000259" key="6">
    <source>
        <dbReference type="PROSITE" id="PS50089"/>
    </source>
</evidence>
<dbReference type="EMBL" id="VXAT01010199">
    <property type="protein sequence ID" value="NXL05448.1"/>
    <property type="molecule type" value="Genomic_DNA"/>
</dbReference>
<dbReference type="Pfam" id="PF12126">
    <property type="entry name" value="PML_CC"/>
    <property type="match status" value="1"/>
</dbReference>
<reference evidence="8 9" key="1">
    <citation type="submission" date="2019-09" db="EMBL/GenBank/DDBJ databases">
        <title>Bird 10,000 Genomes (B10K) Project - Family phase.</title>
        <authorList>
            <person name="Zhang G."/>
        </authorList>
    </citation>
    <scope>NUCLEOTIDE SEQUENCE [LARGE SCALE GENOMIC DNA]</scope>
    <source>
        <strain evidence="8">B10K-DU-001-44</strain>
        <tissue evidence="8">Muscle</tissue>
    </source>
</reference>
<protein>
    <submittedName>
        <fullName evidence="8">PML protein</fullName>
    </submittedName>
</protein>
<feature type="coiled-coil region" evidence="5">
    <location>
        <begin position="256"/>
        <end position="301"/>
    </location>
</feature>
<feature type="non-terminal residue" evidence="8">
    <location>
        <position position="384"/>
    </location>
</feature>
<sequence length="384" mass="43860">QPGLSLTSCLDGDGAAAPMETGPQPGAPPCSPPSHPPVVKDDFQFVLCEICQKESTSLKLLTCLHTFCLNCLSENKPIAQCPVCRTAIPQITGIPDMDNMLFTSLQARLSVYKKISDSSGPSCSRCQREVAAVWCSECDEFLCTKCFEDHQWFFKKRSHEARRLEELRAESAHQFLEQTRKSCNLFCSNPGHDNKDHISSIYCKKCEKPLCCICALLDSHHAPFCDIHSETQHRQEELVTMSQELKQKRSSFEASYVVLQDEAARLEQAQQEMRDLIRQRVEQLVRLIRQEEEELLGLVETRQEQGRWELSRELQRVEGVLLRMEASERLVEKMSLYATEQEVMDMQPFIKDSLKELQQLRLPAARDQAQPRGLTECRARLQAL</sequence>
<dbReference type="PROSITE" id="PS50089">
    <property type="entry name" value="ZF_RING_2"/>
    <property type="match status" value="1"/>
</dbReference>
<dbReference type="Pfam" id="PF22586">
    <property type="entry name" value="ANCHR-like_BBOX"/>
    <property type="match status" value="1"/>
</dbReference>
<dbReference type="GO" id="GO:0044790">
    <property type="term" value="P:suppression of viral release by host"/>
    <property type="evidence" value="ECO:0007669"/>
    <property type="project" value="TreeGrafter"/>
</dbReference>
<dbReference type="InterPro" id="IPR017907">
    <property type="entry name" value="Znf_RING_CS"/>
</dbReference>
<dbReference type="GO" id="GO:0008630">
    <property type="term" value="P:intrinsic apoptotic signaling pathway in response to DNA damage"/>
    <property type="evidence" value="ECO:0007669"/>
    <property type="project" value="TreeGrafter"/>
</dbReference>
<gene>
    <name evidence="8" type="primary">Pml_1</name>
    <name evidence="8" type="ORF">MESCAY_R12566</name>
</gene>
<feature type="domain" description="B box-type" evidence="7">
    <location>
        <begin position="118"/>
        <end position="164"/>
    </location>
</feature>
<keyword evidence="2 4" id="KW-0863">Zinc-finger</keyword>
<name>A0A7L0PKW1_9AVES</name>
<dbReference type="GO" id="GO:0008270">
    <property type="term" value="F:zinc ion binding"/>
    <property type="evidence" value="ECO:0007669"/>
    <property type="project" value="UniProtKB-KW"/>
</dbReference>
<keyword evidence="9" id="KW-1185">Reference proteome</keyword>
<dbReference type="PANTHER" id="PTHR25462:SF302">
    <property type="entry name" value="PROTEIN PML"/>
    <property type="match status" value="1"/>
</dbReference>
<dbReference type="Gene3D" id="3.30.40.10">
    <property type="entry name" value="Zinc/RING finger domain, C3HC4 (zinc finger)"/>
    <property type="match status" value="1"/>
</dbReference>
<evidence type="ECO:0000256" key="1">
    <source>
        <dbReference type="ARBA" id="ARBA00022723"/>
    </source>
</evidence>
<comment type="caution">
    <text evidence="8">The sequence shown here is derived from an EMBL/GenBank/DDBJ whole genome shotgun (WGS) entry which is preliminary data.</text>
</comment>
<dbReference type="InterPro" id="IPR013083">
    <property type="entry name" value="Znf_RING/FYVE/PHD"/>
</dbReference>
<dbReference type="SMART" id="SM00336">
    <property type="entry name" value="BBOX"/>
    <property type="match status" value="1"/>
</dbReference>
<dbReference type="InterPro" id="IPR001841">
    <property type="entry name" value="Znf_RING"/>
</dbReference>
<feature type="domain" description="B box-type" evidence="7">
    <location>
        <begin position="182"/>
        <end position="238"/>
    </location>
</feature>
<dbReference type="PANTHER" id="PTHR25462">
    <property type="entry name" value="BONUS, ISOFORM C-RELATED"/>
    <property type="match status" value="1"/>
</dbReference>
<accession>A0A7L0PKW1</accession>
<dbReference type="InterPro" id="IPR021978">
    <property type="entry name" value="PML-like_CC"/>
</dbReference>
<keyword evidence="1" id="KW-0479">Metal-binding</keyword>
<feature type="domain" description="RING-type" evidence="6">
    <location>
        <begin position="48"/>
        <end position="85"/>
    </location>
</feature>
<dbReference type="AlphaFoldDB" id="A0A7L0PKW1"/>
<evidence type="ECO:0000256" key="2">
    <source>
        <dbReference type="ARBA" id="ARBA00022771"/>
    </source>
</evidence>
<dbReference type="PROSITE" id="PS50119">
    <property type="entry name" value="ZF_BBOX"/>
    <property type="match status" value="2"/>
</dbReference>
<dbReference type="GO" id="GO:0005654">
    <property type="term" value="C:nucleoplasm"/>
    <property type="evidence" value="ECO:0007669"/>
    <property type="project" value="TreeGrafter"/>
</dbReference>